<keyword evidence="4" id="KW-1185">Reference proteome</keyword>
<organism evidence="3 4">
    <name type="scientific">Paspalum vaginatum</name>
    <name type="common">seashore paspalum</name>
    <dbReference type="NCBI Taxonomy" id="158149"/>
    <lineage>
        <taxon>Eukaryota</taxon>
        <taxon>Viridiplantae</taxon>
        <taxon>Streptophyta</taxon>
        <taxon>Embryophyta</taxon>
        <taxon>Tracheophyta</taxon>
        <taxon>Spermatophyta</taxon>
        <taxon>Magnoliopsida</taxon>
        <taxon>Liliopsida</taxon>
        <taxon>Poales</taxon>
        <taxon>Poaceae</taxon>
        <taxon>PACMAD clade</taxon>
        <taxon>Panicoideae</taxon>
        <taxon>Andropogonodae</taxon>
        <taxon>Paspaleae</taxon>
        <taxon>Paspalinae</taxon>
        <taxon>Paspalum</taxon>
    </lineage>
</organism>
<proteinExistence type="predicted"/>
<evidence type="ECO:0000256" key="1">
    <source>
        <dbReference type="ARBA" id="ARBA00022737"/>
    </source>
</evidence>
<feature type="domain" description="Disease resistance R13L4/SHOC-2-like LRR" evidence="2">
    <location>
        <begin position="1"/>
        <end position="71"/>
    </location>
</feature>
<keyword evidence="1" id="KW-0677">Repeat</keyword>
<dbReference type="InterPro" id="IPR055414">
    <property type="entry name" value="LRR_R13L4/SHOC2-like"/>
</dbReference>
<evidence type="ECO:0000259" key="2">
    <source>
        <dbReference type="Pfam" id="PF23598"/>
    </source>
</evidence>
<evidence type="ECO:0000313" key="4">
    <source>
        <dbReference type="Proteomes" id="UP001164776"/>
    </source>
</evidence>
<reference evidence="3 4" key="1">
    <citation type="submission" date="2022-10" db="EMBL/GenBank/DDBJ databases">
        <title>WGS assembly of Paspalum vaginatum 540-79.</title>
        <authorList>
            <person name="Sun G."/>
            <person name="Wase N."/>
            <person name="Shu S."/>
            <person name="Jenkins J."/>
            <person name="Zhou B."/>
            <person name="Torres-Rodriguez J."/>
            <person name="Chen C."/>
            <person name="Sandor L."/>
            <person name="Plott C."/>
            <person name="Yoshinga Y."/>
            <person name="Daum C."/>
            <person name="Qi P."/>
            <person name="Barry K."/>
            <person name="Lipzen A."/>
            <person name="Berry L."/>
            <person name="Pedersen C."/>
            <person name="Gottilla T."/>
            <person name="Foltz A."/>
            <person name="Yu H."/>
            <person name="O'Malley R."/>
            <person name="Zhang C."/>
            <person name="Devos K."/>
            <person name="Sigmon B."/>
            <person name="Yu B."/>
            <person name="Obata T."/>
            <person name="Schmutz J."/>
            <person name="Schnable J."/>
        </authorList>
    </citation>
    <scope>NUCLEOTIDE SEQUENCE [LARGE SCALE GENOMIC DNA]</scope>
    <source>
        <strain evidence="4">cv. 540-79</strain>
    </source>
</reference>
<gene>
    <name evidence="3" type="ORF">BS78_K197500</name>
</gene>
<name>A0A9W8CF60_9POAL</name>
<comment type="caution">
    <text evidence="3">The sequence shown here is derived from an EMBL/GenBank/DDBJ whole genome shotgun (WGS) entry which is preliminary data.</text>
</comment>
<dbReference type="OrthoDB" id="693179at2759"/>
<dbReference type="Proteomes" id="UP001164776">
    <property type="component" value="Unassembled WGS sequence"/>
</dbReference>
<protein>
    <recommendedName>
        <fullName evidence="2">Disease resistance R13L4/SHOC-2-like LRR domain-containing protein</fullName>
    </recommendedName>
</protein>
<accession>A0A9W8CF60</accession>
<evidence type="ECO:0000313" key="3">
    <source>
        <dbReference type="EMBL" id="KAJ1257184.1"/>
    </source>
</evidence>
<dbReference type="Pfam" id="PF23598">
    <property type="entry name" value="LRR_14"/>
    <property type="match status" value="1"/>
</dbReference>
<dbReference type="EMBL" id="MU629440">
    <property type="protein sequence ID" value="KAJ1257184.1"/>
    <property type="molecule type" value="Genomic_DNA"/>
</dbReference>
<sequence length="95" mass="11020">MFPPGAMPRLQRLKFDIRLEDFCGGEFIAEEDLALGHLPSLENVWARILPRGEEETNKQDAVVMKVKEALRQLMMFGTSSETSNWMIWRRPPRTT</sequence>
<dbReference type="AlphaFoldDB" id="A0A9W8CF60"/>